<proteinExistence type="predicted"/>
<keyword evidence="4 5" id="KW-0862">Zinc</keyword>
<keyword evidence="2 5" id="KW-0808">Transferase</keyword>
<feature type="binding site" evidence="5">
    <location>
        <position position="284"/>
    </location>
    <ligand>
        <name>Zn(2+)</name>
        <dbReference type="ChEBI" id="CHEBI:29105"/>
    </ligand>
</feature>
<evidence type="ECO:0000313" key="8">
    <source>
        <dbReference type="Proteomes" id="UP001501746"/>
    </source>
</evidence>
<dbReference type="PIRSF" id="PIRSF037505">
    <property type="entry name" value="Betaine_HMT"/>
    <property type="match status" value="1"/>
</dbReference>
<dbReference type="InterPro" id="IPR017226">
    <property type="entry name" value="BHMT-like"/>
</dbReference>
<dbReference type="InterPro" id="IPR003726">
    <property type="entry name" value="HCY_dom"/>
</dbReference>
<organism evidence="7 8">
    <name type="scientific">Agromyces salentinus</name>
    <dbReference type="NCBI Taxonomy" id="269421"/>
    <lineage>
        <taxon>Bacteria</taxon>
        <taxon>Bacillati</taxon>
        <taxon>Actinomycetota</taxon>
        <taxon>Actinomycetes</taxon>
        <taxon>Micrococcales</taxon>
        <taxon>Microbacteriaceae</taxon>
        <taxon>Agromyces</taxon>
    </lineage>
</organism>
<name>A0ABN2N058_9MICO</name>
<evidence type="ECO:0000256" key="4">
    <source>
        <dbReference type="ARBA" id="ARBA00022833"/>
    </source>
</evidence>
<protein>
    <submittedName>
        <fullName evidence="7">Homocysteine S-methyltransferase</fullName>
    </submittedName>
</protein>
<evidence type="ECO:0000256" key="5">
    <source>
        <dbReference type="PROSITE-ProRule" id="PRU00333"/>
    </source>
</evidence>
<evidence type="ECO:0000256" key="3">
    <source>
        <dbReference type="ARBA" id="ARBA00022723"/>
    </source>
</evidence>
<dbReference type="PROSITE" id="PS50970">
    <property type="entry name" value="HCY"/>
    <property type="match status" value="1"/>
</dbReference>
<dbReference type="InterPro" id="IPR051486">
    <property type="entry name" value="Hcy_S-methyltransferase"/>
</dbReference>
<dbReference type="EMBL" id="BAAANK010000011">
    <property type="protein sequence ID" value="GAA1844792.1"/>
    <property type="molecule type" value="Genomic_DNA"/>
</dbReference>
<sequence>MDDRAPGSLAAALSERAVVVDGGLGTLLADRGADVAAPLWSARTLLDRPEAILDVHRDYFAAGAEIAVTSSYQVSESGFERAGRTAGEARDMLARSVALARRARDEAGGGWVAASVGPYGASLADGSEYRGDDALSVAALRAWHHDRLRVLADAGADLLAVETIPSLREVEAIVGELEGAGIDAWISVTPDRDRLRSGEPIAEAFELAAASDRVLAVGVNCCAPGVVLDAIGAARSVTGKAVVAYPNSGETWDAATRTWHGRAGFDPSLVRAWRAAGASLIGGCCRTGPAEIAAVAASLRGRSSDPLPG</sequence>
<dbReference type="SUPFAM" id="SSF82282">
    <property type="entry name" value="Homocysteine S-methyltransferase"/>
    <property type="match status" value="1"/>
</dbReference>
<keyword evidence="3 5" id="KW-0479">Metal-binding</keyword>
<comment type="caution">
    <text evidence="7">The sequence shown here is derived from an EMBL/GenBank/DDBJ whole genome shotgun (WGS) entry which is preliminary data.</text>
</comment>
<evidence type="ECO:0000313" key="7">
    <source>
        <dbReference type="EMBL" id="GAA1844792.1"/>
    </source>
</evidence>
<dbReference type="Gene3D" id="3.20.20.330">
    <property type="entry name" value="Homocysteine-binding-like domain"/>
    <property type="match status" value="1"/>
</dbReference>
<keyword evidence="8" id="KW-1185">Reference proteome</keyword>
<dbReference type="PANTHER" id="PTHR46015">
    <property type="entry name" value="ZGC:172121"/>
    <property type="match status" value="1"/>
</dbReference>
<comment type="cofactor">
    <cofactor evidence="5">
        <name>Zn(2+)</name>
        <dbReference type="ChEBI" id="CHEBI:29105"/>
    </cofactor>
</comment>
<keyword evidence="1 5" id="KW-0489">Methyltransferase</keyword>
<feature type="domain" description="Hcy-binding" evidence="6">
    <location>
        <begin position="6"/>
        <end position="299"/>
    </location>
</feature>
<dbReference type="RefSeq" id="WP_246205503.1">
    <property type="nucleotide sequence ID" value="NZ_BAAANK010000011.1"/>
</dbReference>
<feature type="binding site" evidence="5">
    <location>
        <position position="285"/>
    </location>
    <ligand>
        <name>Zn(2+)</name>
        <dbReference type="ChEBI" id="CHEBI:29105"/>
    </ligand>
</feature>
<dbReference type="NCBIfam" id="NF007020">
    <property type="entry name" value="PRK09485.1"/>
    <property type="match status" value="1"/>
</dbReference>
<dbReference type="InterPro" id="IPR036589">
    <property type="entry name" value="HCY_dom_sf"/>
</dbReference>
<dbReference type="Pfam" id="PF02574">
    <property type="entry name" value="S-methyl_trans"/>
    <property type="match status" value="1"/>
</dbReference>
<gene>
    <name evidence="7" type="primary">mmuM</name>
    <name evidence="7" type="ORF">GCM10009750_33920</name>
</gene>
<dbReference type="PANTHER" id="PTHR46015:SF1">
    <property type="entry name" value="HOMOCYSTEINE S-METHYLTRANSFERASE-LIKE ISOFORM 1"/>
    <property type="match status" value="1"/>
</dbReference>
<accession>A0ABN2N058</accession>
<evidence type="ECO:0000259" key="6">
    <source>
        <dbReference type="PROSITE" id="PS50970"/>
    </source>
</evidence>
<dbReference type="Proteomes" id="UP001501746">
    <property type="component" value="Unassembled WGS sequence"/>
</dbReference>
<evidence type="ECO:0000256" key="2">
    <source>
        <dbReference type="ARBA" id="ARBA00022679"/>
    </source>
</evidence>
<evidence type="ECO:0000256" key="1">
    <source>
        <dbReference type="ARBA" id="ARBA00022603"/>
    </source>
</evidence>
<feature type="binding site" evidence="5">
    <location>
        <position position="221"/>
    </location>
    <ligand>
        <name>Zn(2+)</name>
        <dbReference type="ChEBI" id="CHEBI:29105"/>
    </ligand>
</feature>
<reference evidence="7 8" key="1">
    <citation type="journal article" date="2019" name="Int. J. Syst. Evol. Microbiol.">
        <title>The Global Catalogue of Microorganisms (GCM) 10K type strain sequencing project: providing services to taxonomists for standard genome sequencing and annotation.</title>
        <authorList>
            <consortium name="The Broad Institute Genomics Platform"/>
            <consortium name="The Broad Institute Genome Sequencing Center for Infectious Disease"/>
            <person name="Wu L."/>
            <person name="Ma J."/>
        </authorList>
    </citation>
    <scope>NUCLEOTIDE SEQUENCE [LARGE SCALE GENOMIC DNA]</scope>
    <source>
        <strain evidence="7 8">JCM 14323</strain>
    </source>
</reference>